<reference evidence="12 13" key="1">
    <citation type="submission" date="2024-02" db="EMBL/GenBank/DDBJ databases">
        <title>Janibacter sp. nov., isolated from gut of marine sandworm.</title>
        <authorList>
            <person name="Kim B."/>
            <person name="Jun M.O."/>
            <person name="Shin N.-R."/>
        </authorList>
    </citation>
    <scope>NUCLEOTIDE SEQUENCE [LARGE SCALE GENOMIC DNA]</scope>
    <source>
        <strain evidence="12 13">A1S7</strain>
    </source>
</reference>
<dbReference type="InterPro" id="IPR050388">
    <property type="entry name" value="ABC_Ni/Peptide_Import"/>
</dbReference>
<evidence type="ECO:0000313" key="12">
    <source>
        <dbReference type="EMBL" id="WXB75728.1"/>
    </source>
</evidence>
<dbReference type="PANTHER" id="PTHR43297:SF14">
    <property type="entry name" value="ATPASE AAA-TYPE CORE DOMAIN-CONTAINING PROTEIN"/>
    <property type="match status" value="1"/>
</dbReference>
<dbReference type="SMART" id="SM00382">
    <property type="entry name" value="AAA"/>
    <property type="match status" value="2"/>
</dbReference>
<comment type="subcellular location">
    <subcellularLocation>
        <location evidence="1">Cell membrane</location>
        <topology evidence="1">Peripheral membrane protein</topology>
    </subcellularLocation>
</comment>
<dbReference type="InterPro" id="IPR003593">
    <property type="entry name" value="AAA+_ATPase"/>
</dbReference>
<accession>A0ABZ2MFC9</accession>
<keyword evidence="7 12" id="KW-0067">ATP-binding</keyword>
<name>A0ABZ2MFC9_9MICO</name>
<feature type="region of interest" description="Disordered" evidence="10">
    <location>
        <begin position="544"/>
        <end position="572"/>
    </location>
</feature>
<dbReference type="NCBIfam" id="NF007739">
    <property type="entry name" value="PRK10419.1"/>
    <property type="match status" value="2"/>
</dbReference>
<dbReference type="PANTHER" id="PTHR43297">
    <property type="entry name" value="OLIGOPEPTIDE TRANSPORT ATP-BINDING PROTEIN APPD"/>
    <property type="match status" value="1"/>
</dbReference>
<comment type="similarity">
    <text evidence="2">Belongs to the ABC transporter superfamily.</text>
</comment>
<dbReference type="InterPro" id="IPR017871">
    <property type="entry name" value="ABC_transporter-like_CS"/>
</dbReference>
<evidence type="ECO:0000256" key="10">
    <source>
        <dbReference type="SAM" id="MobiDB-lite"/>
    </source>
</evidence>
<evidence type="ECO:0000256" key="1">
    <source>
        <dbReference type="ARBA" id="ARBA00004202"/>
    </source>
</evidence>
<evidence type="ECO:0000256" key="2">
    <source>
        <dbReference type="ARBA" id="ARBA00005417"/>
    </source>
</evidence>
<dbReference type="EMBL" id="CP144913">
    <property type="protein sequence ID" value="WXB75728.1"/>
    <property type="molecule type" value="Genomic_DNA"/>
</dbReference>
<keyword evidence="5" id="KW-0997">Cell inner membrane</keyword>
<protein>
    <submittedName>
        <fullName evidence="12">ABC transporter ATP-binding protein</fullName>
    </submittedName>
</protein>
<evidence type="ECO:0000256" key="7">
    <source>
        <dbReference type="ARBA" id="ARBA00022840"/>
    </source>
</evidence>
<dbReference type="CDD" id="cd03257">
    <property type="entry name" value="ABC_NikE_OppD_transporters"/>
    <property type="match status" value="2"/>
</dbReference>
<evidence type="ECO:0000256" key="3">
    <source>
        <dbReference type="ARBA" id="ARBA00022448"/>
    </source>
</evidence>
<sequence>MSATTPASTGTDEPVLRIENLQVTFATDQGPVEAVKDVSLDVAPGEVLAIVGESGSGKTVTARSVLGLLAETATSEGAVLVGRHDVLSISRQEMRRLRGTDVAMIFQEPSTALNPVYKIGWQIIEGLRAHDRTLSKQQARDRTIKALTDVGIPDAQNRIDYYPHQFSGGQKQRIMIAMALALNPGLIIADEPTTALDVTVQAEILELLRDLRDRFGSSIVLITHNMGVVADLADRVAVMYRGELVEEAPAQELFANPREEYTQELLAAVPHLGRHSVSASLTEDELAAQLREPIVVRAKDLVIEYPGRLGQKAFRAVDGVSFEIHQGEVLGLVGESGSGKTTIGRAIAGLNRISGGSLSVLDHEMLNFRERAFMPLREQIGFVFQDPAASFNPHLTVGECVAEPLAVHRSDQKSSERRARVAELLEAVQLTRAHADRYPHELSGGQRQRASLARALALDPRLLVADEPTSALDVSVQARVLELFKELQAQFGFACLFISHDLAVVDMLAHRIGVLYRGELVEQGIGTQVLEDPQDPYTQRLIASLPVPDPQEQEVRREKHRQLLEQEGSSHA</sequence>
<dbReference type="SUPFAM" id="SSF52540">
    <property type="entry name" value="P-loop containing nucleoside triphosphate hydrolases"/>
    <property type="match status" value="2"/>
</dbReference>
<evidence type="ECO:0000256" key="6">
    <source>
        <dbReference type="ARBA" id="ARBA00022741"/>
    </source>
</evidence>
<keyword evidence="9" id="KW-0472">Membrane</keyword>
<keyword evidence="3" id="KW-0813">Transport</keyword>
<dbReference type="NCBIfam" id="NF008453">
    <property type="entry name" value="PRK11308.1"/>
    <property type="match status" value="2"/>
</dbReference>
<feature type="domain" description="ABC transporter" evidence="11">
    <location>
        <begin position="296"/>
        <end position="542"/>
    </location>
</feature>
<evidence type="ECO:0000259" key="11">
    <source>
        <dbReference type="PROSITE" id="PS50893"/>
    </source>
</evidence>
<dbReference type="InterPro" id="IPR003439">
    <property type="entry name" value="ABC_transporter-like_ATP-bd"/>
</dbReference>
<dbReference type="PROSITE" id="PS00211">
    <property type="entry name" value="ABC_TRANSPORTER_1"/>
    <property type="match status" value="2"/>
</dbReference>
<dbReference type="InterPro" id="IPR013563">
    <property type="entry name" value="Oligopep_ABC_C"/>
</dbReference>
<dbReference type="PROSITE" id="PS50893">
    <property type="entry name" value="ABC_TRANSPORTER_2"/>
    <property type="match status" value="2"/>
</dbReference>
<evidence type="ECO:0000256" key="4">
    <source>
        <dbReference type="ARBA" id="ARBA00022475"/>
    </source>
</evidence>
<evidence type="ECO:0000256" key="5">
    <source>
        <dbReference type="ARBA" id="ARBA00022519"/>
    </source>
</evidence>
<evidence type="ECO:0000256" key="9">
    <source>
        <dbReference type="ARBA" id="ARBA00023136"/>
    </source>
</evidence>
<keyword evidence="4" id="KW-1003">Cell membrane</keyword>
<organism evidence="12 13">
    <name type="scientific">Janibacter alittae</name>
    <dbReference type="NCBI Taxonomy" id="3115209"/>
    <lineage>
        <taxon>Bacteria</taxon>
        <taxon>Bacillati</taxon>
        <taxon>Actinomycetota</taxon>
        <taxon>Actinomycetes</taxon>
        <taxon>Micrococcales</taxon>
        <taxon>Intrasporangiaceae</taxon>
        <taxon>Janibacter</taxon>
    </lineage>
</organism>
<feature type="domain" description="ABC transporter" evidence="11">
    <location>
        <begin position="16"/>
        <end position="266"/>
    </location>
</feature>
<feature type="compositionally biased region" description="Basic and acidic residues" evidence="10">
    <location>
        <begin position="553"/>
        <end position="572"/>
    </location>
</feature>
<evidence type="ECO:0000256" key="8">
    <source>
        <dbReference type="ARBA" id="ARBA00022967"/>
    </source>
</evidence>
<dbReference type="Pfam" id="PF08352">
    <property type="entry name" value="oligo_HPY"/>
    <property type="match status" value="2"/>
</dbReference>
<dbReference type="InterPro" id="IPR027417">
    <property type="entry name" value="P-loop_NTPase"/>
</dbReference>
<gene>
    <name evidence="12" type="ORF">V1351_12310</name>
</gene>
<dbReference type="Proteomes" id="UP001382727">
    <property type="component" value="Chromosome"/>
</dbReference>
<proteinExistence type="inferred from homology"/>
<dbReference type="GO" id="GO:0005524">
    <property type="term" value="F:ATP binding"/>
    <property type="evidence" value="ECO:0007669"/>
    <property type="project" value="UniProtKB-KW"/>
</dbReference>
<dbReference type="RefSeq" id="WP_338748484.1">
    <property type="nucleotide sequence ID" value="NZ_CP144913.1"/>
</dbReference>
<keyword evidence="6" id="KW-0547">Nucleotide-binding</keyword>
<keyword evidence="8" id="KW-1278">Translocase</keyword>
<keyword evidence="13" id="KW-1185">Reference proteome</keyword>
<dbReference type="Pfam" id="PF00005">
    <property type="entry name" value="ABC_tran"/>
    <property type="match status" value="2"/>
</dbReference>
<dbReference type="Gene3D" id="3.40.50.300">
    <property type="entry name" value="P-loop containing nucleotide triphosphate hydrolases"/>
    <property type="match status" value="2"/>
</dbReference>
<evidence type="ECO:0000313" key="13">
    <source>
        <dbReference type="Proteomes" id="UP001382727"/>
    </source>
</evidence>